<dbReference type="AlphaFoldDB" id="A0A9P8TSR5"/>
<keyword evidence="4" id="KW-1185">Reference proteome</keyword>
<feature type="region of interest" description="Disordered" evidence="1">
    <location>
        <begin position="344"/>
        <end position="383"/>
    </location>
</feature>
<dbReference type="Proteomes" id="UP000827724">
    <property type="component" value="Unassembled WGS sequence"/>
</dbReference>
<reference evidence="3" key="1">
    <citation type="submission" date="2021-08" db="EMBL/GenBank/DDBJ databases">
        <title>Chromosome-Level Trichoderma cornu-damae using Hi-C Data.</title>
        <authorList>
            <person name="Kim C.S."/>
        </authorList>
    </citation>
    <scope>NUCLEOTIDE SEQUENCE</scope>
    <source>
        <strain evidence="3">KA19-0412C</strain>
    </source>
</reference>
<protein>
    <submittedName>
        <fullName evidence="3">Uncharacterized protein</fullName>
    </submittedName>
</protein>
<gene>
    <name evidence="3" type="ORF">Trco_008364</name>
</gene>
<dbReference type="EMBL" id="JAIWOZ010000007">
    <property type="protein sequence ID" value="KAH6603589.1"/>
    <property type="molecule type" value="Genomic_DNA"/>
</dbReference>
<organism evidence="3 4">
    <name type="scientific">Trichoderma cornu-damae</name>
    <dbReference type="NCBI Taxonomy" id="654480"/>
    <lineage>
        <taxon>Eukaryota</taxon>
        <taxon>Fungi</taxon>
        <taxon>Dikarya</taxon>
        <taxon>Ascomycota</taxon>
        <taxon>Pezizomycotina</taxon>
        <taxon>Sordariomycetes</taxon>
        <taxon>Hypocreomycetidae</taxon>
        <taxon>Hypocreales</taxon>
        <taxon>Hypocreaceae</taxon>
        <taxon>Trichoderma</taxon>
    </lineage>
</organism>
<feature type="region of interest" description="Disordered" evidence="1">
    <location>
        <begin position="310"/>
        <end position="329"/>
    </location>
</feature>
<feature type="transmembrane region" description="Helical" evidence="2">
    <location>
        <begin position="29"/>
        <end position="50"/>
    </location>
</feature>
<keyword evidence="2" id="KW-0472">Membrane</keyword>
<keyword evidence="2" id="KW-0812">Transmembrane</keyword>
<evidence type="ECO:0000313" key="3">
    <source>
        <dbReference type="EMBL" id="KAH6603589.1"/>
    </source>
</evidence>
<evidence type="ECO:0000256" key="1">
    <source>
        <dbReference type="SAM" id="MobiDB-lite"/>
    </source>
</evidence>
<keyword evidence="2" id="KW-1133">Transmembrane helix</keyword>
<sequence>MTSTPSPAPAAQQQEAAHTSRLSAGGEKAVIASTSIGGFLILMALAWFLWRSFRRKSAGRKSVWPANLPSRDVLESPRRVSSKVSDKFTSIKGRLLPGTLGWCNIGGPSNDDVPESEKPVPTAAAAAKSTGTLLERRLGAGTPPQRVKVNAYGMVFRTPINGDSMSDLMGPPPPSSAAVKQPVSLSKQMVAAAHLESARASMSVSAHNTTLRTLPPPHVHSRISDVSSLSSGFGDGDIVIIQPPAAFIAANPTQPDTVDPSINLEAVRNSPERKSSSSRLSRNRDTVYTDASEDLRPRFRTVSSWVRQQSRRMRRAAASKSEDGVPAVPDLLLPEQGFDMMMPDGEEPRRVESAMWRQKTRRSVMRDSYAGAMEGGKERAFST</sequence>
<proteinExistence type="predicted"/>
<feature type="region of interest" description="Disordered" evidence="1">
    <location>
        <begin position="1"/>
        <end position="24"/>
    </location>
</feature>
<evidence type="ECO:0000313" key="4">
    <source>
        <dbReference type="Proteomes" id="UP000827724"/>
    </source>
</evidence>
<dbReference type="OrthoDB" id="5411141at2759"/>
<feature type="compositionally biased region" description="Basic and acidic residues" evidence="1">
    <location>
        <begin position="282"/>
        <end position="292"/>
    </location>
</feature>
<name>A0A9P8TSR5_9HYPO</name>
<comment type="caution">
    <text evidence="3">The sequence shown here is derived from an EMBL/GenBank/DDBJ whole genome shotgun (WGS) entry which is preliminary data.</text>
</comment>
<evidence type="ECO:0000256" key="2">
    <source>
        <dbReference type="SAM" id="Phobius"/>
    </source>
</evidence>
<accession>A0A9P8TSR5</accession>
<feature type="region of interest" description="Disordered" evidence="1">
    <location>
        <begin position="252"/>
        <end position="292"/>
    </location>
</feature>